<proteinExistence type="predicted"/>
<keyword evidence="8" id="KW-1185">Reference proteome</keyword>
<dbReference type="STRING" id="29655.A0A0K9PYG8"/>
<evidence type="ECO:0000256" key="2">
    <source>
        <dbReference type="ARBA" id="ARBA00023015"/>
    </source>
</evidence>
<evidence type="ECO:0000256" key="1">
    <source>
        <dbReference type="ARBA" id="ARBA00023012"/>
    </source>
</evidence>
<evidence type="ECO:0000313" key="8">
    <source>
        <dbReference type="Proteomes" id="UP000036987"/>
    </source>
</evidence>
<dbReference type="EMBL" id="LFYR01000448">
    <property type="protein sequence ID" value="KMZ74056.1"/>
    <property type="molecule type" value="Genomic_DNA"/>
</dbReference>
<evidence type="ECO:0000259" key="6">
    <source>
        <dbReference type="PROSITE" id="PS50110"/>
    </source>
</evidence>
<dbReference type="InterPro" id="IPR001789">
    <property type="entry name" value="Sig_transdc_resp-reg_receiver"/>
</dbReference>
<dbReference type="Pfam" id="PF00072">
    <property type="entry name" value="Response_reg"/>
    <property type="match status" value="1"/>
</dbReference>
<protein>
    <recommendedName>
        <fullName evidence="6">Response regulatory domain-containing protein</fullName>
    </recommendedName>
</protein>
<dbReference type="GO" id="GO:0009736">
    <property type="term" value="P:cytokinin-activated signaling pathway"/>
    <property type="evidence" value="ECO:0007669"/>
    <property type="project" value="InterPro"/>
</dbReference>
<dbReference type="PROSITE" id="PS50110">
    <property type="entry name" value="RESPONSE_REGULATORY"/>
    <property type="match status" value="1"/>
</dbReference>
<dbReference type="SMART" id="SM00448">
    <property type="entry name" value="REC"/>
    <property type="match status" value="1"/>
</dbReference>
<keyword evidence="1" id="KW-0902">Two-component regulatory system</keyword>
<evidence type="ECO:0000313" key="7">
    <source>
        <dbReference type="EMBL" id="KMZ74056.1"/>
    </source>
</evidence>
<keyword evidence="3" id="KW-0804">Transcription</keyword>
<dbReference type="PANTHER" id="PTHR43874:SF205">
    <property type="entry name" value="TWO-COMPONENT RESPONSE REGULATOR ORR23"/>
    <property type="match status" value="1"/>
</dbReference>
<dbReference type="GO" id="GO:0000160">
    <property type="term" value="P:phosphorelay signal transduction system"/>
    <property type="evidence" value="ECO:0007669"/>
    <property type="project" value="UniProtKB-KW"/>
</dbReference>
<dbReference type="Gene3D" id="1.10.10.60">
    <property type="entry name" value="Homeodomain-like"/>
    <property type="match status" value="1"/>
</dbReference>
<accession>A0A0K9PYG8</accession>
<sequence length="432" mass="49016">MMEDIESVVTAGGLSGDKKNEFPIGMRVLAVDDDQVCLKLLENLLRRCQYDVTTANRATKALSILREKKDEFDLVISDVNMPDMDGIKLLKVVGIEMNIPVIMLSTHSDTETIMQGINCGACNYLLKPARLEELKNIWQHVIRKRIFSRGTKLQLHGNFNNQITITQTHHVEDSKEENVDDQDHKFNEASSFSSSKKKPRVVWTHRLHQKFVDAVNLLGIDKAVPKKILSLIPGENLTRENKHRQNLKKSPALGELQLQLHRFSNHQFNYPFFESSRRNLGLNHMDSYTGFGDVYLPSPFYSTHDQSNKFGQLFGIPEYHPPPLPDPIVSWTDSMQKQQEGGEYPLLQDVIMNNPVDVDHEHLGFQSSSMEDQINNGVLSAVGKIMNGAHHDQTTDDYNDFIGVPIADNSINTADSYDINILSVQDFDQFDV</sequence>
<dbReference type="CDD" id="cd17584">
    <property type="entry name" value="REC_typeB_ARR-like"/>
    <property type="match status" value="1"/>
</dbReference>
<dbReference type="SUPFAM" id="SSF46689">
    <property type="entry name" value="Homeodomain-like"/>
    <property type="match status" value="1"/>
</dbReference>
<dbReference type="GO" id="GO:0003677">
    <property type="term" value="F:DNA binding"/>
    <property type="evidence" value="ECO:0007669"/>
    <property type="project" value="InterPro"/>
</dbReference>
<dbReference type="OrthoDB" id="60033at2759"/>
<dbReference type="AlphaFoldDB" id="A0A0K9PYG8"/>
<dbReference type="SUPFAM" id="SSF52172">
    <property type="entry name" value="CheY-like"/>
    <property type="match status" value="1"/>
</dbReference>
<feature type="domain" description="Response regulatory" evidence="6">
    <location>
        <begin position="27"/>
        <end position="142"/>
    </location>
</feature>
<keyword evidence="5" id="KW-0597">Phosphoprotein</keyword>
<dbReference type="InterPro" id="IPR006447">
    <property type="entry name" value="Myb_dom_plants"/>
</dbReference>
<evidence type="ECO:0000256" key="4">
    <source>
        <dbReference type="ARBA" id="ARBA00023242"/>
    </source>
</evidence>
<name>A0A0K9PYG8_ZOSMR</name>
<evidence type="ECO:0000256" key="3">
    <source>
        <dbReference type="ARBA" id="ARBA00023163"/>
    </source>
</evidence>
<dbReference type="InterPro" id="IPR009057">
    <property type="entry name" value="Homeodomain-like_sf"/>
</dbReference>
<reference evidence="8" key="1">
    <citation type="journal article" date="2016" name="Nature">
        <title>The genome of the seagrass Zostera marina reveals angiosperm adaptation to the sea.</title>
        <authorList>
            <person name="Olsen J.L."/>
            <person name="Rouze P."/>
            <person name="Verhelst B."/>
            <person name="Lin Y.-C."/>
            <person name="Bayer T."/>
            <person name="Collen J."/>
            <person name="Dattolo E."/>
            <person name="De Paoli E."/>
            <person name="Dittami S."/>
            <person name="Maumus F."/>
            <person name="Michel G."/>
            <person name="Kersting A."/>
            <person name="Lauritano C."/>
            <person name="Lohaus R."/>
            <person name="Toepel M."/>
            <person name="Tonon T."/>
            <person name="Vanneste K."/>
            <person name="Amirebrahimi M."/>
            <person name="Brakel J."/>
            <person name="Bostroem C."/>
            <person name="Chovatia M."/>
            <person name="Grimwood J."/>
            <person name="Jenkins J.W."/>
            <person name="Jueterbock A."/>
            <person name="Mraz A."/>
            <person name="Stam W.T."/>
            <person name="Tice H."/>
            <person name="Bornberg-Bauer E."/>
            <person name="Green P.J."/>
            <person name="Pearson G.A."/>
            <person name="Procaccini G."/>
            <person name="Duarte C.M."/>
            <person name="Schmutz J."/>
            <person name="Reusch T.B.H."/>
            <person name="Van de Peer Y."/>
        </authorList>
    </citation>
    <scope>NUCLEOTIDE SEQUENCE [LARGE SCALE GENOMIC DNA]</scope>
    <source>
        <strain evidence="8">cv. Finnish</strain>
    </source>
</reference>
<gene>
    <name evidence="7" type="ORF">ZOSMA_136G00240</name>
</gene>
<dbReference type="Proteomes" id="UP000036987">
    <property type="component" value="Unassembled WGS sequence"/>
</dbReference>
<dbReference type="InterPro" id="IPR045279">
    <property type="entry name" value="ARR-like"/>
</dbReference>
<keyword evidence="4" id="KW-0539">Nucleus</keyword>
<dbReference type="PANTHER" id="PTHR43874">
    <property type="entry name" value="TWO-COMPONENT RESPONSE REGULATOR"/>
    <property type="match status" value="1"/>
</dbReference>
<dbReference type="NCBIfam" id="TIGR01557">
    <property type="entry name" value="myb_SHAQKYF"/>
    <property type="match status" value="1"/>
</dbReference>
<dbReference type="OMA" id="INCGACN"/>
<evidence type="ECO:0000256" key="5">
    <source>
        <dbReference type="PROSITE-ProRule" id="PRU00169"/>
    </source>
</evidence>
<organism evidence="7 8">
    <name type="scientific">Zostera marina</name>
    <name type="common">Eelgrass</name>
    <dbReference type="NCBI Taxonomy" id="29655"/>
    <lineage>
        <taxon>Eukaryota</taxon>
        <taxon>Viridiplantae</taxon>
        <taxon>Streptophyta</taxon>
        <taxon>Embryophyta</taxon>
        <taxon>Tracheophyta</taxon>
        <taxon>Spermatophyta</taxon>
        <taxon>Magnoliopsida</taxon>
        <taxon>Liliopsida</taxon>
        <taxon>Zosteraceae</taxon>
        <taxon>Zostera</taxon>
    </lineage>
</organism>
<dbReference type="Gene3D" id="3.40.50.2300">
    <property type="match status" value="1"/>
</dbReference>
<comment type="caution">
    <text evidence="7">The sequence shown here is derived from an EMBL/GenBank/DDBJ whole genome shotgun (WGS) entry which is preliminary data.</text>
</comment>
<keyword evidence="2" id="KW-0805">Transcription regulation</keyword>
<dbReference type="InterPro" id="IPR011006">
    <property type="entry name" value="CheY-like_superfamily"/>
</dbReference>
<feature type="modified residue" description="4-aspartylphosphate" evidence="5">
    <location>
        <position position="78"/>
    </location>
</feature>